<evidence type="ECO:0000259" key="4">
    <source>
        <dbReference type="PROSITE" id="PS50052"/>
    </source>
</evidence>
<evidence type="ECO:0000313" key="5">
    <source>
        <dbReference type="EMBL" id="OSM02330.1"/>
    </source>
</evidence>
<keyword evidence="3 5" id="KW-0418">Kinase</keyword>
<dbReference type="STRING" id="1434232.MAIT1_02456"/>
<dbReference type="Pfam" id="PF00625">
    <property type="entry name" value="Guanylate_kin"/>
    <property type="match status" value="1"/>
</dbReference>
<dbReference type="Proteomes" id="UP000194003">
    <property type="component" value="Unassembled WGS sequence"/>
</dbReference>
<dbReference type="InterPro" id="IPR027417">
    <property type="entry name" value="P-loop_NTPase"/>
</dbReference>
<dbReference type="RefSeq" id="WP_085444809.1">
    <property type="nucleotide sequence ID" value="NZ_LVJN01000020.1"/>
</dbReference>
<dbReference type="EMBL" id="LVJN01000020">
    <property type="protein sequence ID" value="OSM02330.1"/>
    <property type="molecule type" value="Genomic_DNA"/>
</dbReference>
<dbReference type="SUPFAM" id="SSF52540">
    <property type="entry name" value="P-loop containing nucleoside triphosphate hydrolases"/>
    <property type="match status" value="1"/>
</dbReference>
<comment type="similarity">
    <text evidence="1">Belongs to the guanylate kinase family.</text>
</comment>
<dbReference type="SMART" id="SM00072">
    <property type="entry name" value="GuKc"/>
    <property type="match status" value="1"/>
</dbReference>
<evidence type="ECO:0000313" key="6">
    <source>
        <dbReference type="Proteomes" id="UP000194003"/>
    </source>
</evidence>
<keyword evidence="6" id="KW-1185">Reference proteome</keyword>
<keyword evidence="2" id="KW-0808">Transferase</keyword>
<feature type="domain" description="Guanylate kinase-like" evidence="4">
    <location>
        <begin position="2"/>
        <end position="222"/>
    </location>
</feature>
<evidence type="ECO:0000256" key="1">
    <source>
        <dbReference type="ARBA" id="ARBA00005790"/>
    </source>
</evidence>
<gene>
    <name evidence="5" type="ORF">MAIT1_02456</name>
</gene>
<dbReference type="Gene3D" id="3.40.50.300">
    <property type="entry name" value="P-loop containing nucleotide triphosphate hydrolases"/>
    <property type="match status" value="1"/>
</dbReference>
<dbReference type="GO" id="GO:0004385">
    <property type="term" value="F:GMP kinase activity"/>
    <property type="evidence" value="ECO:0007669"/>
    <property type="project" value="TreeGrafter"/>
</dbReference>
<dbReference type="AlphaFoldDB" id="A0A1Y2K2S7"/>
<evidence type="ECO:0000256" key="2">
    <source>
        <dbReference type="ARBA" id="ARBA00022679"/>
    </source>
</evidence>
<name>A0A1Y2K2S7_9PROT</name>
<dbReference type="OrthoDB" id="9808150at2"/>
<dbReference type="InterPro" id="IPR008145">
    <property type="entry name" value="GK/Ca_channel_bsu"/>
</dbReference>
<proteinExistence type="inferred from homology"/>
<protein>
    <submittedName>
        <fullName evidence="5">Putative guanylate kinase/L-type calcium channel region</fullName>
    </submittedName>
</protein>
<dbReference type="PANTHER" id="PTHR23117">
    <property type="entry name" value="GUANYLATE KINASE-RELATED"/>
    <property type="match status" value="1"/>
</dbReference>
<accession>A0A1Y2K2S7</accession>
<reference evidence="5 6" key="1">
    <citation type="journal article" date="2016" name="BMC Genomics">
        <title>Combined genomic and structural analyses of a cultured magnetotactic bacterium reveals its niche adaptation to a dynamic environment.</title>
        <authorList>
            <person name="Araujo A.C."/>
            <person name="Morillo V."/>
            <person name="Cypriano J."/>
            <person name="Teixeira L.C."/>
            <person name="Leao P."/>
            <person name="Lyra S."/>
            <person name="Almeida L.G."/>
            <person name="Bazylinski D.A."/>
            <person name="Vasconcellos A.T."/>
            <person name="Abreu F."/>
            <person name="Lins U."/>
        </authorList>
    </citation>
    <scope>NUCLEOTIDE SEQUENCE [LARGE SCALE GENOMIC DNA]</scope>
    <source>
        <strain evidence="5 6">IT-1</strain>
    </source>
</reference>
<sequence length="254" mass="28969">MGRLILLSGPSCVGKGPLMTALRQYEPDLAGRLRQVVIYNQRAPRPGERDGVHYHFRPRARIAEIGQQAEHLLFEARGDLQCLAFADIDRAMQEGHDAFLEANPEMVAQLDEQGVLARHETLSVFLSPLNRAEIEQARAAGLDLDRLVADVQRRKLLKRTTRFKTRLGLPDLEDIERRCTRACREMRLAWRFDWVIPCHDGEEHDNWDAFPLLLGDAARALNCYATLLRSQTCAWAERWPQELIPAQGDAALQR</sequence>
<organism evidence="5 6">
    <name type="scientific">Magnetofaba australis IT-1</name>
    <dbReference type="NCBI Taxonomy" id="1434232"/>
    <lineage>
        <taxon>Bacteria</taxon>
        <taxon>Pseudomonadati</taxon>
        <taxon>Pseudomonadota</taxon>
        <taxon>Magnetococcia</taxon>
        <taxon>Magnetococcales</taxon>
        <taxon>Magnetococcaceae</taxon>
        <taxon>Magnetofaba</taxon>
    </lineage>
</organism>
<dbReference type="PANTHER" id="PTHR23117:SF13">
    <property type="entry name" value="GUANYLATE KINASE"/>
    <property type="match status" value="1"/>
</dbReference>
<evidence type="ECO:0000256" key="3">
    <source>
        <dbReference type="ARBA" id="ARBA00022777"/>
    </source>
</evidence>
<dbReference type="InterPro" id="IPR008144">
    <property type="entry name" value="Guanylate_kin-like_dom"/>
</dbReference>
<comment type="caution">
    <text evidence="5">The sequence shown here is derived from an EMBL/GenBank/DDBJ whole genome shotgun (WGS) entry which is preliminary data.</text>
</comment>
<dbReference type="PROSITE" id="PS50052">
    <property type="entry name" value="GUANYLATE_KINASE_2"/>
    <property type="match status" value="1"/>
</dbReference>
<dbReference type="GO" id="GO:0005829">
    <property type="term" value="C:cytosol"/>
    <property type="evidence" value="ECO:0007669"/>
    <property type="project" value="TreeGrafter"/>
</dbReference>